<dbReference type="InterPro" id="IPR040677">
    <property type="entry name" value="LPD7"/>
</dbReference>
<dbReference type="Pfam" id="PF18821">
    <property type="entry name" value="LPD7"/>
    <property type="match status" value="1"/>
</dbReference>
<evidence type="ECO:0000259" key="2">
    <source>
        <dbReference type="Pfam" id="PF18821"/>
    </source>
</evidence>
<comment type="caution">
    <text evidence="3">The sequence shown here is derived from an EMBL/GenBank/DDBJ whole genome shotgun (WGS) entry which is preliminary data.</text>
</comment>
<reference evidence="3" key="1">
    <citation type="submission" date="2009-10" db="EMBL/GenBank/DDBJ databases">
        <title>Diversity of trophic interactions inside an arsenic-rich microbial ecosystem.</title>
        <authorList>
            <person name="Bertin P.N."/>
            <person name="Heinrich-Salmeron A."/>
            <person name="Pelletier E."/>
            <person name="Goulhen-Chollet F."/>
            <person name="Arsene-Ploetze F."/>
            <person name="Gallien S."/>
            <person name="Calteau A."/>
            <person name="Vallenet D."/>
            <person name="Casiot C."/>
            <person name="Chane-Woon-Ming B."/>
            <person name="Giloteaux L."/>
            <person name="Barakat M."/>
            <person name="Bonnefoy V."/>
            <person name="Bruneel O."/>
            <person name="Chandler M."/>
            <person name="Cleiss J."/>
            <person name="Duran R."/>
            <person name="Elbaz-Poulichet F."/>
            <person name="Fonknechten N."/>
            <person name="Lauga B."/>
            <person name="Mornico D."/>
            <person name="Ortet P."/>
            <person name="Schaeffer C."/>
            <person name="Siguier P."/>
            <person name="Alexander Thil Smith A."/>
            <person name="Van Dorsselaer A."/>
            <person name="Weissenbach J."/>
            <person name="Medigue C."/>
            <person name="Le Paslier D."/>
        </authorList>
    </citation>
    <scope>NUCLEOTIDE SEQUENCE</scope>
</reference>
<evidence type="ECO:0000313" key="3">
    <source>
        <dbReference type="EMBL" id="CBI04460.1"/>
    </source>
</evidence>
<name>E6QB84_9ZZZZ</name>
<dbReference type="AlphaFoldDB" id="E6QB84"/>
<feature type="region of interest" description="Disordered" evidence="1">
    <location>
        <begin position="309"/>
        <end position="330"/>
    </location>
</feature>
<organism evidence="3">
    <name type="scientific">mine drainage metagenome</name>
    <dbReference type="NCBI Taxonomy" id="410659"/>
    <lineage>
        <taxon>unclassified sequences</taxon>
        <taxon>metagenomes</taxon>
        <taxon>ecological metagenomes</taxon>
    </lineage>
</organism>
<feature type="domain" description="Large polyvalent protein-associated" evidence="2">
    <location>
        <begin position="343"/>
        <end position="417"/>
    </location>
</feature>
<proteinExistence type="predicted"/>
<evidence type="ECO:0000256" key="1">
    <source>
        <dbReference type="SAM" id="MobiDB-lite"/>
    </source>
</evidence>
<protein>
    <recommendedName>
        <fullName evidence="2">Large polyvalent protein-associated domain-containing protein</fullName>
    </recommendedName>
</protein>
<dbReference type="EMBL" id="CABP01000066">
    <property type="protein sequence ID" value="CBI04460.1"/>
    <property type="molecule type" value="Genomic_DNA"/>
</dbReference>
<gene>
    <name evidence="3" type="ORF">CARN5_2096</name>
</gene>
<accession>E6QB84</accession>
<sequence>MLRAAEYAANHDMLIQPKDVQNKKLIEAVAQQYGMIPEVYQELIAAPDHDIGSMGPVIDLSNEKVVSGRLLAVGEAQRNGDLGVEVSVADADGKVSRAFVAYRNIGEANVEAVKNLPAVGGEILGSKVRFHMGDGNASIEPIGGQHSLSSAVDKSAEQTQTEAVPVDKSKIELPKEGAFYLLEHGASPYQFDDKQSDSYYARVIDHVGKEKVIWGVDLERAFEDAEANAGEYITLENQGKKSVRVQTKDDDGKEVWIDAERNSYEVSVLPKEQAIQEKAPPLPAPDVLKAPAEDIAAEIGEIAKVSESSPMDPFAQNTSPNRSAPEALKYPRKSPPEILMTSRRGAPYVKDHGDQIAVTRRATLAITRRGKDEREQAISTALMAARERFGEPVRIYGNKAFVDETIKQAVQQGIKLEPAGHYAEKEYARVMAGELKLREKVLQAGNMAPSKSKEVHKGRGLGIG</sequence>